<evidence type="ECO:0000256" key="3">
    <source>
        <dbReference type="ARBA" id="ARBA00011245"/>
    </source>
</evidence>
<keyword evidence="6 11" id="KW-0547">Nucleotide-binding</keyword>
<evidence type="ECO:0000313" key="15">
    <source>
        <dbReference type="EMBL" id="AWT60169.1"/>
    </source>
</evidence>
<evidence type="ECO:0000256" key="9">
    <source>
        <dbReference type="ARBA" id="ARBA00023146"/>
    </source>
</evidence>
<evidence type="ECO:0000256" key="11">
    <source>
        <dbReference type="HAMAP-Rule" id="MF_00123"/>
    </source>
</evidence>
<dbReference type="Pfam" id="PF05746">
    <property type="entry name" value="DALR_1"/>
    <property type="match status" value="1"/>
</dbReference>
<dbReference type="PANTHER" id="PTHR11956">
    <property type="entry name" value="ARGINYL-TRNA SYNTHETASE"/>
    <property type="match status" value="1"/>
</dbReference>
<evidence type="ECO:0000256" key="4">
    <source>
        <dbReference type="ARBA" id="ARBA00022490"/>
    </source>
</evidence>
<dbReference type="EC" id="6.1.1.19" evidence="11"/>
<comment type="similarity">
    <text evidence="2 11 12">Belongs to the class-I aminoacyl-tRNA synthetase family.</text>
</comment>
<evidence type="ECO:0000259" key="13">
    <source>
        <dbReference type="SMART" id="SM00836"/>
    </source>
</evidence>
<dbReference type="PRINTS" id="PR01038">
    <property type="entry name" value="TRNASYNTHARG"/>
</dbReference>
<dbReference type="Gene3D" id="1.10.730.10">
    <property type="entry name" value="Isoleucyl-tRNA Synthetase, Domain 1"/>
    <property type="match status" value="1"/>
</dbReference>
<evidence type="ECO:0000256" key="7">
    <source>
        <dbReference type="ARBA" id="ARBA00022840"/>
    </source>
</evidence>
<keyword evidence="8 11" id="KW-0648">Protein biosynthesis</keyword>
<dbReference type="InterPro" id="IPR001278">
    <property type="entry name" value="Arg-tRNA-ligase"/>
</dbReference>
<keyword evidence="9 11" id="KW-0030">Aminoacyl-tRNA synthetase</keyword>
<evidence type="ECO:0000256" key="2">
    <source>
        <dbReference type="ARBA" id="ARBA00005594"/>
    </source>
</evidence>
<dbReference type="GO" id="GO:0005524">
    <property type="term" value="F:ATP binding"/>
    <property type="evidence" value="ECO:0007669"/>
    <property type="project" value="UniProtKB-UniRule"/>
</dbReference>
<dbReference type="SUPFAM" id="SSF52374">
    <property type="entry name" value="Nucleotidylyl transferase"/>
    <property type="match status" value="1"/>
</dbReference>
<dbReference type="PANTHER" id="PTHR11956:SF5">
    <property type="entry name" value="ARGININE--TRNA LIGASE, CYTOPLASMIC"/>
    <property type="match status" value="1"/>
</dbReference>
<dbReference type="Gene3D" id="3.40.50.620">
    <property type="entry name" value="HUPs"/>
    <property type="match status" value="1"/>
</dbReference>
<comment type="caution">
    <text evidence="11">Lacks conserved residue(s) required for the propagation of feature annotation.</text>
</comment>
<feature type="domain" description="DALR anticodon binding" evidence="13">
    <location>
        <begin position="472"/>
        <end position="588"/>
    </location>
</feature>
<dbReference type="GO" id="GO:0005737">
    <property type="term" value="C:cytoplasm"/>
    <property type="evidence" value="ECO:0007669"/>
    <property type="project" value="UniProtKB-SubCell"/>
</dbReference>
<evidence type="ECO:0000256" key="1">
    <source>
        <dbReference type="ARBA" id="ARBA00004496"/>
    </source>
</evidence>
<dbReference type="GO" id="GO:0004814">
    <property type="term" value="F:arginine-tRNA ligase activity"/>
    <property type="evidence" value="ECO:0007669"/>
    <property type="project" value="UniProtKB-UniRule"/>
</dbReference>
<comment type="catalytic activity">
    <reaction evidence="10 11">
        <text>tRNA(Arg) + L-arginine + ATP = L-arginyl-tRNA(Arg) + AMP + diphosphate</text>
        <dbReference type="Rhea" id="RHEA:20301"/>
        <dbReference type="Rhea" id="RHEA-COMP:9658"/>
        <dbReference type="Rhea" id="RHEA-COMP:9673"/>
        <dbReference type="ChEBI" id="CHEBI:30616"/>
        <dbReference type="ChEBI" id="CHEBI:32682"/>
        <dbReference type="ChEBI" id="CHEBI:33019"/>
        <dbReference type="ChEBI" id="CHEBI:78442"/>
        <dbReference type="ChEBI" id="CHEBI:78513"/>
        <dbReference type="ChEBI" id="CHEBI:456215"/>
        <dbReference type="EC" id="6.1.1.19"/>
    </reaction>
</comment>
<comment type="subcellular location">
    <subcellularLocation>
        <location evidence="1 11">Cytoplasm</location>
    </subcellularLocation>
</comment>
<dbReference type="KEGG" id="mtar:DF168_01371"/>
<comment type="subunit">
    <text evidence="3 11">Monomer.</text>
</comment>
<evidence type="ECO:0000256" key="8">
    <source>
        <dbReference type="ARBA" id="ARBA00022917"/>
    </source>
</evidence>
<keyword evidence="5 11" id="KW-0436">Ligase</keyword>
<dbReference type="InterPro" id="IPR014729">
    <property type="entry name" value="Rossmann-like_a/b/a_fold"/>
</dbReference>
<dbReference type="CDD" id="cd07956">
    <property type="entry name" value="Anticodon_Ia_Arg"/>
    <property type="match status" value="1"/>
</dbReference>
<sequence>MNNVTFHPLEEITSAVASAAAAVEVFDEDFHPEIRPADPRFGDFQANGILPFSKRKNLNPREAASKLVDYMAETKSLSPNCFELEISGPGFINFRMTQSYLKSWLNTFANKSALQKAAGNILGGHRFVVDFSSPNTAKELSVAIIRTTGLGEAICRILTFCGGHVIRDNHIGDWGTQFGVLIMAIKQAHPGPNHLKGATITDIEQLYVEGNKRAKADPAAMNLAREERRKLQNGDPENLKLWETINTISYASFQEIYDRLNIRFDLVQGESFYRNKSEFVYNELSQLGIAEESEGALVIFHPEHPRFKDQPAIIRFSDGSSNYQTSDLATIHHRVEQFKPDEIIYVTDSRQIDHFEQLFLTSQKWFAAKNKKLPKLVHTNFGTILGENGKAMRTRDGAPMKLKDLLDEAIERAFKVVTEKNPNLSEDERRNIGRVVGLGAVRYSDLMQNRTSDYIFSWNKMLSLEGNTAPYLLYAVARLYSIFRRAGVEASYSDGEIDSLKTESEIQIARKLIGFVAALEQTLADYRPHFLTTYLYELAGIFSTFYKTDKVLDSHPEIRSRRLALCAMTLNTLETGLHLLGLETLEQM</sequence>
<dbReference type="EMBL" id="CP029803">
    <property type="protein sequence ID" value="AWT60169.1"/>
    <property type="molecule type" value="Genomic_DNA"/>
</dbReference>
<evidence type="ECO:0000256" key="12">
    <source>
        <dbReference type="RuleBase" id="RU363038"/>
    </source>
</evidence>
<evidence type="ECO:0000313" key="16">
    <source>
        <dbReference type="Proteomes" id="UP000247465"/>
    </source>
</evidence>
<dbReference type="SUPFAM" id="SSF55190">
    <property type="entry name" value="Arginyl-tRNA synthetase (ArgRS), N-terminal 'additional' domain"/>
    <property type="match status" value="1"/>
</dbReference>
<dbReference type="GO" id="GO:0006420">
    <property type="term" value="P:arginyl-tRNA aminoacylation"/>
    <property type="evidence" value="ECO:0007669"/>
    <property type="project" value="UniProtKB-UniRule"/>
</dbReference>
<dbReference type="InterPro" id="IPR009080">
    <property type="entry name" value="tRNAsynth_Ia_anticodon-bd"/>
</dbReference>
<protein>
    <recommendedName>
        <fullName evidence="11">Arginine--tRNA ligase</fullName>
        <ecNumber evidence="11">6.1.1.19</ecNumber>
    </recommendedName>
    <alternativeName>
        <fullName evidence="11">Arginyl-tRNA synthetase</fullName>
        <shortName evidence="11">ArgRS</shortName>
    </alternativeName>
</protein>
<proteinExistence type="inferred from homology"/>
<name>A0A2Z4AD73_9BACT</name>
<dbReference type="SMART" id="SM01016">
    <property type="entry name" value="Arg_tRNA_synt_N"/>
    <property type="match status" value="1"/>
</dbReference>
<dbReference type="SMART" id="SM00836">
    <property type="entry name" value="DALR_1"/>
    <property type="match status" value="1"/>
</dbReference>
<dbReference type="InterPro" id="IPR008909">
    <property type="entry name" value="DALR_anticod-bd"/>
</dbReference>
<dbReference type="FunFam" id="1.10.730.10:FF:000006">
    <property type="entry name" value="Arginyl-tRNA synthetase 2, mitochondrial"/>
    <property type="match status" value="1"/>
</dbReference>
<dbReference type="FunFam" id="3.40.50.620:FF:000116">
    <property type="entry name" value="Arginine--tRNA ligase"/>
    <property type="match status" value="1"/>
</dbReference>
<dbReference type="Pfam" id="PF00750">
    <property type="entry name" value="tRNA-synt_1d"/>
    <property type="match status" value="1"/>
</dbReference>
<accession>A0A2Z4AD73</accession>
<dbReference type="Pfam" id="PF03485">
    <property type="entry name" value="Arg_tRNA_synt_N"/>
    <property type="match status" value="1"/>
</dbReference>
<dbReference type="SUPFAM" id="SSF47323">
    <property type="entry name" value="Anticodon-binding domain of a subclass of class I aminoacyl-tRNA synthetases"/>
    <property type="match status" value="1"/>
</dbReference>
<evidence type="ECO:0000256" key="10">
    <source>
        <dbReference type="ARBA" id="ARBA00049339"/>
    </source>
</evidence>
<keyword evidence="7 11" id="KW-0067">ATP-binding</keyword>
<organism evidence="15 16">
    <name type="scientific">Candidatus Moanibacter tarae</name>
    <dbReference type="NCBI Taxonomy" id="2200854"/>
    <lineage>
        <taxon>Bacteria</taxon>
        <taxon>Pseudomonadati</taxon>
        <taxon>Verrucomicrobiota</taxon>
        <taxon>Opitutia</taxon>
        <taxon>Puniceicoccales</taxon>
        <taxon>Puniceicoccales incertae sedis</taxon>
        <taxon>Candidatus Moanibacter</taxon>
    </lineage>
</organism>
<dbReference type="AlphaFoldDB" id="A0A2Z4AD73"/>
<evidence type="ECO:0000259" key="14">
    <source>
        <dbReference type="SMART" id="SM01016"/>
    </source>
</evidence>
<evidence type="ECO:0000256" key="6">
    <source>
        <dbReference type="ARBA" id="ARBA00022741"/>
    </source>
</evidence>
<dbReference type="Gene3D" id="3.30.1360.70">
    <property type="entry name" value="Arginyl tRNA synthetase N-terminal domain"/>
    <property type="match status" value="1"/>
</dbReference>
<evidence type="ECO:0000256" key="5">
    <source>
        <dbReference type="ARBA" id="ARBA00022598"/>
    </source>
</evidence>
<dbReference type="InterPro" id="IPR005148">
    <property type="entry name" value="Arg-tRNA-synth_N"/>
</dbReference>
<reference evidence="15 16" key="1">
    <citation type="submission" date="2018-06" db="EMBL/GenBank/DDBJ databases">
        <title>Draft Genome Sequence of a Novel Marine Bacterium Related to the Verrucomicrobia.</title>
        <authorList>
            <person name="Vosseberg J."/>
            <person name="Martijn J."/>
            <person name="Ettema T.J.G."/>
        </authorList>
    </citation>
    <scope>NUCLEOTIDE SEQUENCE [LARGE SCALE GENOMIC DNA]</scope>
    <source>
        <strain evidence="15">TARA_B100001123</strain>
    </source>
</reference>
<dbReference type="InterPro" id="IPR035684">
    <property type="entry name" value="ArgRS_core"/>
</dbReference>
<dbReference type="HAMAP" id="MF_00123">
    <property type="entry name" value="Arg_tRNA_synth"/>
    <property type="match status" value="1"/>
</dbReference>
<feature type="domain" description="Arginyl tRNA synthetase N-terminal" evidence="14">
    <location>
        <begin position="10"/>
        <end position="96"/>
    </location>
</feature>
<dbReference type="InterPro" id="IPR036695">
    <property type="entry name" value="Arg-tRNA-synth_N_sf"/>
</dbReference>
<dbReference type="NCBIfam" id="TIGR00456">
    <property type="entry name" value="argS"/>
    <property type="match status" value="1"/>
</dbReference>
<gene>
    <name evidence="11 15" type="primary">argS</name>
    <name evidence="15" type="ORF">DF168_01371</name>
</gene>
<dbReference type="Proteomes" id="UP000247465">
    <property type="component" value="Chromosome"/>
</dbReference>
<keyword evidence="4 11" id="KW-0963">Cytoplasm</keyword>